<keyword evidence="2" id="KW-1185">Reference proteome</keyword>
<organism evidence="1 2">
    <name type="scientific">Kineosporia babensis</name>
    <dbReference type="NCBI Taxonomy" id="499548"/>
    <lineage>
        <taxon>Bacteria</taxon>
        <taxon>Bacillati</taxon>
        <taxon>Actinomycetota</taxon>
        <taxon>Actinomycetes</taxon>
        <taxon>Kineosporiales</taxon>
        <taxon>Kineosporiaceae</taxon>
        <taxon>Kineosporia</taxon>
    </lineage>
</organism>
<proteinExistence type="predicted"/>
<gene>
    <name evidence="1" type="ORF">LR394_28100</name>
</gene>
<comment type="caution">
    <text evidence="1">The sequence shown here is derived from an EMBL/GenBank/DDBJ whole genome shotgun (WGS) entry which is preliminary data.</text>
</comment>
<dbReference type="Proteomes" id="UP001138997">
    <property type="component" value="Unassembled WGS sequence"/>
</dbReference>
<accession>A0A9X1SX48</accession>
<reference evidence="1" key="1">
    <citation type="submission" date="2021-11" db="EMBL/GenBank/DDBJ databases">
        <title>Streptomyces corallinus and Kineosporia corallina sp. nov., two new coral-derived marine actinobacteria.</title>
        <authorList>
            <person name="Buangrab K."/>
            <person name="Sutthacheep M."/>
            <person name="Yeemin T."/>
            <person name="Harunari E."/>
            <person name="Igarashi Y."/>
            <person name="Sripreechasak P."/>
            <person name="Kanchanasin P."/>
            <person name="Tanasupawat S."/>
            <person name="Phongsopitanun W."/>
        </authorList>
    </citation>
    <scope>NUCLEOTIDE SEQUENCE</scope>
    <source>
        <strain evidence="1">JCM 31032</strain>
    </source>
</reference>
<sequence length="326" mass="36028">MQHYLIGTGPQGTVVLDGPSDEIRIVDPQGRRSWRGRMPEEGSYVAGVDGWSRAILSSRIELWDEPDPLPRETVGSEGVREWDVPRTWRMRVLAGPSLNDHLMLRGHQDGSGQVDLVRSSGANEVIELPTAQMEWSDSPGGEAGVLYRFGGESQEAEYFVFRRLDGEWRAVVQGLLPGPVITMDVSDQGDVTATALGHGLVVVMADGTRRHWPVEDHKLPTMAWLHGATVTLTRNMLSDGEDRTRVWRYDETGALAWEELLAGEWTVSLSPVTGAVMMSQENESVVFGLDGRRVHEPAIEGLRVFGQDGAWVTLRPDGTVDRQPAK</sequence>
<dbReference type="EMBL" id="JAJOMB010000018">
    <property type="protein sequence ID" value="MCD5314770.1"/>
    <property type="molecule type" value="Genomic_DNA"/>
</dbReference>
<dbReference type="RefSeq" id="WP_231447574.1">
    <property type="nucleotide sequence ID" value="NZ_JAJOMB010000018.1"/>
</dbReference>
<dbReference type="AlphaFoldDB" id="A0A9X1SX48"/>
<evidence type="ECO:0000313" key="1">
    <source>
        <dbReference type="EMBL" id="MCD5314770.1"/>
    </source>
</evidence>
<name>A0A9X1SX48_9ACTN</name>
<evidence type="ECO:0000313" key="2">
    <source>
        <dbReference type="Proteomes" id="UP001138997"/>
    </source>
</evidence>
<protein>
    <submittedName>
        <fullName evidence="1">Uncharacterized protein</fullName>
    </submittedName>
</protein>